<keyword evidence="3" id="KW-1185">Reference proteome</keyword>
<feature type="signal peptide" evidence="1">
    <location>
        <begin position="1"/>
        <end position="21"/>
    </location>
</feature>
<name>A0A4Z2GL35_9TELE</name>
<reference evidence="2 3" key="1">
    <citation type="submission" date="2019-03" db="EMBL/GenBank/DDBJ databases">
        <title>First draft genome of Liparis tanakae, snailfish: a comprehensive survey of snailfish specific genes.</title>
        <authorList>
            <person name="Kim W."/>
            <person name="Song I."/>
            <person name="Jeong J.-H."/>
            <person name="Kim D."/>
            <person name="Kim S."/>
            <person name="Ryu S."/>
            <person name="Song J.Y."/>
            <person name="Lee S.K."/>
        </authorList>
    </citation>
    <scope>NUCLEOTIDE SEQUENCE [LARGE SCALE GENOMIC DNA]</scope>
    <source>
        <tissue evidence="2">Muscle</tissue>
    </source>
</reference>
<accession>A0A4Z2GL35</accession>
<gene>
    <name evidence="2" type="ORF">EYF80_035730</name>
</gene>
<proteinExistence type="predicted"/>
<keyword evidence="1" id="KW-0732">Signal</keyword>
<evidence type="ECO:0008006" key="4">
    <source>
        <dbReference type="Google" id="ProtNLM"/>
    </source>
</evidence>
<dbReference type="Proteomes" id="UP000314294">
    <property type="component" value="Unassembled WGS sequence"/>
</dbReference>
<evidence type="ECO:0000256" key="1">
    <source>
        <dbReference type="SAM" id="SignalP"/>
    </source>
</evidence>
<comment type="caution">
    <text evidence="2">The sequence shown here is derived from an EMBL/GenBank/DDBJ whole genome shotgun (WGS) entry which is preliminary data.</text>
</comment>
<evidence type="ECO:0000313" key="3">
    <source>
        <dbReference type="Proteomes" id="UP000314294"/>
    </source>
</evidence>
<dbReference type="EMBL" id="SRLO01000497">
    <property type="protein sequence ID" value="TNN54039.1"/>
    <property type="molecule type" value="Genomic_DNA"/>
</dbReference>
<sequence length="71" mass="7653">MLLLLLLLLLVLMLLCVSTRSGFNCCCKSEQPFNGLLTPRAPDGQRLGGTTAAGVLPARRPHPTTPIIIRL</sequence>
<evidence type="ECO:0000313" key="2">
    <source>
        <dbReference type="EMBL" id="TNN54039.1"/>
    </source>
</evidence>
<dbReference type="AlphaFoldDB" id="A0A4Z2GL35"/>
<feature type="chain" id="PRO_5021392942" description="Secreted peptide" evidence="1">
    <location>
        <begin position="22"/>
        <end position="71"/>
    </location>
</feature>
<protein>
    <recommendedName>
        <fullName evidence="4">Secreted peptide</fullName>
    </recommendedName>
</protein>
<organism evidence="2 3">
    <name type="scientific">Liparis tanakae</name>
    <name type="common">Tanaka's snailfish</name>
    <dbReference type="NCBI Taxonomy" id="230148"/>
    <lineage>
        <taxon>Eukaryota</taxon>
        <taxon>Metazoa</taxon>
        <taxon>Chordata</taxon>
        <taxon>Craniata</taxon>
        <taxon>Vertebrata</taxon>
        <taxon>Euteleostomi</taxon>
        <taxon>Actinopterygii</taxon>
        <taxon>Neopterygii</taxon>
        <taxon>Teleostei</taxon>
        <taxon>Neoteleostei</taxon>
        <taxon>Acanthomorphata</taxon>
        <taxon>Eupercaria</taxon>
        <taxon>Perciformes</taxon>
        <taxon>Cottioidei</taxon>
        <taxon>Cottales</taxon>
        <taxon>Liparidae</taxon>
        <taxon>Liparis</taxon>
    </lineage>
</organism>